<evidence type="ECO:0000313" key="7">
    <source>
        <dbReference type="EMBL" id="QHN37031.1"/>
    </source>
</evidence>
<evidence type="ECO:0000313" key="8">
    <source>
        <dbReference type="Proteomes" id="UP001059836"/>
    </source>
</evidence>
<dbReference type="InterPro" id="IPR004183">
    <property type="entry name" value="Xdiol_dOase_suB"/>
</dbReference>
<name>A0ABX6IPJ9_9ACTN</name>
<evidence type="ECO:0000259" key="6">
    <source>
        <dbReference type="Pfam" id="PF02900"/>
    </source>
</evidence>
<evidence type="ECO:0000256" key="2">
    <source>
        <dbReference type="ARBA" id="ARBA00007581"/>
    </source>
</evidence>
<dbReference type="EMBL" id="CP045809">
    <property type="protein sequence ID" value="QHN37031.1"/>
    <property type="molecule type" value="Genomic_DNA"/>
</dbReference>
<comment type="cofactor">
    <cofactor evidence="1">
        <name>Zn(2+)</name>
        <dbReference type="ChEBI" id="CHEBI:29105"/>
    </cofactor>
</comment>
<dbReference type="CDD" id="cd07363">
    <property type="entry name" value="45_DOPA_Dioxygenase"/>
    <property type="match status" value="1"/>
</dbReference>
<organism evidence="7 8">
    <name type="scientific">Gordonia pseudamarae</name>
    <dbReference type="NCBI Taxonomy" id="2831662"/>
    <lineage>
        <taxon>Bacteria</taxon>
        <taxon>Bacillati</taxon>
        <taxon>Actinomycetota</taxon>
        <taxon>Actinomycetes</taxon>
        <taxon>Mycobacteriales</taxon>
        <taxon>Gordoniaceae</taxon>
        <taxon>Gordonia</taxon>
    </lineage>
</organism>
<dbReference type="InterPro" id="IPR014436">
    <property type="entry name" value="Extradiol_dOase_DODA"/>
</dbReference>
<dbReference type="Gene3D" id="3.40.830.10">
    <property type="entry name" value="LigB-like"/>
    <property type="match status" value="1"/>
</dbReference>
<protein>
    <submittedName>
        <fullName evidence="7">Dioxygenase</fullName>
    </submittedName>
</protein>
<evidence type="ECO:0000256" key="3">
    <source>
        <dbReference type="ARBA" id="ARBA00022723"/>
    </source>
</evidence>
<keyword evidence="8" id="KW-1185">Reference proteome</keyword>
<dbReference type="PIRSF" id="PIRSF006157">
    <property type="entry name" value="Doxgns_DODA"/>
    <property type="match status" value="1"/>
</dbReference>
<evidence type="ECO:0000256" key="4">
    <source>
        <dbReference type="ARBA" id="ARBA00022833"/>
    </source>
</evidence>
<gene>
    <name evidence="7" type="ORF">GII31_21175</name>
</gene>
<feature type="domain" description="Extradiol ring-cleavage dioxygenase class III enzyme subunit B" evidence="6">
    <location>
        <begin position="37"/>
        <end position="240"/>
    </location>
</feature>
<dbReference type="Pfam" id="PF02900">
    <property type="entry name" value="LigB"/>
    <property type="match status" value="1"/>
</dbReference>
<dbReference type="Proteomes" id="UP001059836">
    <property type="component" value="Chromosome"/>
</dbReference>
<keyword evidence="5" id="KW-0560">Oxidoreductase</keyword>
<dbReference type="PANTHER" id="PTHR30096:SF0">
    <property type="entry name" value="4,5-DOPA DIOXYGENASE EXTRADIOL-LIKE PROTEIN"/>
    <property type="match status" value="1"/>
</dbReference>
<keyword evidence="7" id="KW-0223">Dioxygenase</keyword>
<evidence type="ECO:0000256" key="1">
    <source>
        <dbReference type="ARBA" id="ARBA00001947"/>
    </source>
</evidence>
<dbReference type="RefSeq" id="WP_213245300.1">
    <property type="nucleotide sequence ID" value="NZ_CP045806.1"/>
</dbReference>
<evidence type="ECO:0000256" key="5">
    <source>
        <dbReference type="ARBA" id="ARBA00023002"/>
    </source>
</evidence>
<proteinExistence type="inferred from homology"/>
<reference evidence="7" key="1">
    <citation type="journal article" date="2021" name="Nat. Microbiol.">
        <title>Cocultivation of an ultrasmall environmental parasitic bacterium with lytic ability against bacteria associated with wastewater foams.</title>
        <authorList>
            <person name="Batinovic S."/>
            <person name="Rose J.J.A."/>
            <person name="Ratcliffe J."/>
            <person name="Seviour R.J."/>
            <person name="Petrovski S."/>
        </authorList>
    </citation>
    <scope>NUCLEOTIDE SEQUENCE</scope>
    <source>
        <strain evidence="7">CON9</strain>
    </source>
</reference>
<keyword evidence="3" id="KW-0479">Metal-binding</keyword>
<sequence>MITPAPTVRPPVLFLSHGAPPLVDSVPWVDQLSRLGAELPRPTAILVISAHWEAAPLTIGSTDASTPLTYDFWGFPERFYRTTYDSPGAPELAARVAAMMPDGEPIARDPRRRLDHGAYVPLTVMYPDADIPVLQISLPTLDPERLLALGRRLAPLRDEGVLIIGSGFTTHGLPYLDDPSPEAVPPAWSVEFDDWARGCFDRGDVESLIDFRRKAPGMPYAHPTIEHFSPLFLALGASDDPGQAADQPIDGFWMGLAKRSLVLG</sequence>
<dbReference type="GO" id="GO:0051213">
    <property type="term" value="F:dioxygenase activity"/>
    <property type="evidence" value="ECO:0007669"/>
    <property type="project" value="UniProtKB-KW"/>
</dbReference>
<dbReference type="SUPFAM" id="SSF53213">
    <property type="entry name" value="LigB-like"/>
    <property type="match status" value="1"/>
</dbReference>
<dbReference type="PANTHER" id="PTHR30096">
    <property type="entry name" value="4,5-DOPA DIOXYGENASE EXTRADIOL-LIKE PROTEIN"/>
    <property type="match status" value="1"/>
</dbReference>
<accession>A0ABX6IPJ9</accession>
<comment type="similarity">
    <text evidence="2">Belongs to the DODA-type extradiol aromatic ring-opening dioxygenase family.</text>
</comment>
<keyword evidence="4" id="KW-0862">Zinc</keyword>